<dbReference type="SUPFAM" id="SSF81301">
    <property type="entry name" value="Nucleotidyltransferase"/>
    <property type="match status" value="1"/>
</dbReference>
<evidence type="ECO:0000313" key="2">
    <source>
        <dbReference type="EMBL" id="VAW20146.1"/>
    </source>
</evidence>
<dbReference type="NCBIfam" id="TIGR00090">
    <property type="entry name" value="rsfS_iojap_ybeB"/>
    <property type="match status" value="1"/>
</dbReference>
<protein>
    <submittedName>
        <fullName evidence="2">Ribosomal silencing factor RsfA</fullName>
    </submittedName>
</protein>
<dbReference type="PANTHER" id="PTHR21043">
    <property type="entry name" value="IOJAP SUPERFAMILY ORTHOLOG"/>
    <property type="match status" value="1"/>
</dbReference>
<dbReference type="GO" id="GO:0043023">
    <property type="term" value="F:ribosomal large subunit binding"/>
    <property type="evidence" value="ECO:0007669"/>
    <property type="project" value="TreeGrafter"/>
</dbReference>
<dbReference type="AlphaFoldDB" id="A0A3B0UKP6"/>
<dbReference type="GO" id="GO:0090071">
    <property type="term" value="P:negative regulation of ribosome biogenesis"/>
    <property type="evidence" value="ECO:0007669"/>
    <property type="project" value="TreeGrafter"/>
</dbReference>
<dbReference type="PANTHER" id="PTHR21043:SF0">
    <property type="entry name" value="MITOCHONDRIAL ASSEMBLY OF RIBOSOMAL LARGE SUBUNIT PROTEIN 1"/>
    <property type="match status" value="1"/>
</dbReference>
<sequence length="123" mass="14052">MGKKQESIENRINTIIEGIDRLKGKDILQIDLTTIDHSECNYFIICHGTSNTQVSSIAQSVEETMEELAGESAWHKDGYKNAIWILLDYGDIMVHIFQEETRSFYNLEGLWADARITKIQGKS</sequence>
<dbReference type="HAMAP" id="MF_01477">
    <property type="entry name" value="Iojap_RsfS"/>
    <property type="match status" value="1"/>
</dbReference>
<dbReference type="EMBL" id="UOEP01000114">
    <property type="protein sequence ID" value="VAW20146.1"/>
    <property type="molecule type" value="Genomic_DNA"/>
</dbReference>
<dbReference type="Gene3D" id="3.30.460.10">
    <property type="entry name" value="Beta Polymerase, domain 2"/>
    <property type="match status" value="1"/>
</dbReference>
<organism evidence="2">
    <name type="scientific">hydrothermal vent metagenome</name>
    <dbReference type="NCBI Taxonomy" id="652676"/>
    <lineage>
        <taxon>unclassified sequences</taxon>
        <taxon>metagenomes</taxon>
        <taxon>ecological metagenomes</taxon>
    </lineage>
</organism>
<dbReference type="GO" id="GO:0017148">
    <property type="term" value="P:negative regulation of translation"/>
    <property type="evidence" value="ECO:0007669"/>
    <property type="project" value="TreeGrafter"/>
</dbReference>
<name>A0A3B0UKP6_9ZZZZ</name>
<comment type="similarity">
    <text evidence="1">Belongs to the Iojap/RsfS family.</text>
</comment>
<proteinExistence type="inferred from homology"/>
<gene>
    <name evidence="2" type="ORF">MNBD_BACTEROID01-300</name>
</gene>
<dbReference type="Pfam" id="PF02410">
    <property type="entry name" value="RsfS"/>
    <property type="match status" value="1"/>
</dbReference>
<accession>A0A3B0UKP6</accession>
<evidence type="ECO:0000256" key="1">
    <source>
        <dbReference type="ARBA" id="ARBA00010574"/>
    </source>
</evidence>
<dbReference type="InterPro" id="IPR004394">
    <property type="entry name" value="Iojap/RsfS/C7orf30"/>
</dbReference>
<dbReference type="InterPro" id="IPR043519">
    <property type="entry name" value="NT_sf"/>
</dbReference>
<reference evidence="2" key="1">
    <citation type="submission" date="2018-06" db="EMBL/GenBank/DDBJ databases">
        <authorList>
            <person name="Zhirakovskaya E."/>
        </authorList>
    </citation>
    <scope>NUCLEOTIDE SEQUENCE</scope>
</reference>